<comment type="caution">
    <text evidence="1">The sequence shown here is derived from an EMBL/GenBank/DDBJ whole genome shotgun (WGS) entry which is preliminary data.</text>
</comment>
<name>A0ABU0YS12_9PROT</name>
<protein>
    <submittedName>
        <fullName evidence="1">DUF1428 family protein</fullName>
    </submittedName>
</protein>
<sequence>MSYIDGFVLAVPKANQEQYRKMAAMAWPLFQEFGALRHVECWGDDVPDGKLTDFRRAVQAKEDEVVVFSWIEYPSKAVRDEANKKMMSDPRMKEWGDQMPFDGKRMIYGGFAPIFDEKK</sequence>
<gene>
    <name evidence="1" type="ORF">Q8A70_18030</name>
</gene>
<dbReference type="InterPro" id="IPR009874">
    <property type="entry name" value="DUF1428"/>
</dbReference>
<dbReference type="Pfam" id="PF07237">
    <property type="entry name" value="DUF1428"/>
    <property type="match status" value="1"/>
</dbReference>
<dbReference type="RefSeq" id="WP_379957721.1">
    <property type="nucleotide sequence ID" value="NZ_JAUYVI010000005.1"/>
</dbReference>
<accession>A0ABU0YS12</accession>
<dbReference type="Gene3D" id="3.30.70.100">
    <property type="match status" value="1"/>
</dbReference>
<evidence type="ECO:0000313" key="2">
    <source>
        <dbReference type="Proteomes" id="UP001230156"/>
    </source>
</evidence>
<keyword evidence="2" id="KW-1185">Reference proteome</keyword>
<dbReference type="EMBL" id="JAUYVI010000005">
    <property type="protein sequence ID" value="MDQ7249593.1"/>
    <property type="molecule type" value="Genomic_DNA"/>
</dbReference>
<dbReference type="InterPro" id="IPR011008">
    <property type="entry name" value="Dimeric_a/b-barrel"/>
</dbReference>
<dbReference type="Proteomes" id="UP001230156">
    <property type="component" value="Unassembled WGS sequence"/>
</dbReference>
<dbReference type="SUPFAM" id="SSF54909">
    <property type="entry name" value="Dimeric alpha+beta barrel"/>
    <property type="match status" value="1"/>
</dbReference>
<dbReference type="PIRSF" id="PIRSF007028">
    <property type="entry name" value="UCP007028"/>
    <property type="match status" value="1"/>
</dbReference>
<reference evidence="2" key="1">
    <citation type="submission" date="2023-08" db="EMBL/GenBank/DDBJ databases">
        <title>Rhodospirillaceae gen. nov., a novel taxon isolated from the Yangtze River Yuezi River estuary sludge.</title>
        <authorList>
            <person name="Ruan L."/>
        </authorList>
    </citation>
    <scope>NUCLEOTIDE SEQUENCE [LARGE SCALE GENOMIC DNA]</scope>
    <source>
        <strain evidence="2">R-7</strain>
    </source>
</reference>
<organism evidence="1 2">
    <name type="scientific">Dongia sedimenti</name>
    <dbReference type="NCBI Taxonomy" id="3064282"/>
    <lineage>
        <taxon>Bacteria</taxon>
        <taxon>Pseudomonadati</taxon>
        <taxon>Pseudomonadota</taxon>
        <taxon>Alphaproteobacteria</taxon>
        <taxon>Rhodospirillales</taxon>
        <taxon>Dongiaceae</taxon>
        <taxon>Dongia</taxon>
    </lineage>
</organism>
<evidence type="ECO:0000313" key="1">
    <source>
        <dbReference type="EMBL" id="MDQ7249593.1"/>
    </source>
</evidence>
<proteinExistence type="predicted"/>